<keyword evidence="3" id="KW-1185">Reference proteome</keyword>
<dbReference type="OrthoDB" id="6154864at2759"/>
<evidence type="ECO:0000313" key="2">
    <source>
        <dbReference type="EMBL" id="CAF1109935.1"/>
    </source>
</evidence>
<feature type="domain" description="MULE transposase" evidence="1">
    <location>
        <begin position="165"/>
        <end position="253"/>
    </location>
</feature>
<evidence type="ECO:0000313" key="3">
    <source>
        <dbReference type="Proteomes" id="UP000663879"/>
    </source>
</evidence>
<organism evidence="2 3">
    <name type="scientific">Brachionus calyciflorus</name>
    <dbReference type="NCBI Taxonomy" id="104777"/>
    <lineage>
        <taxon>Eukaryota</taxon>
        <taxon>Metazoa</taxon>
        <taxon>Spiralia</taxon>
        <taxon>Gnathifera</taxon>
        <taxon>Rotifera</taxon>
        <taxon>Eurotatoria</taxon>
        <taxon>Monogononta</taxon>
        <taxon>Pseudotrocha</taxon>
        <taxon>Ploima</taxon>
        <taxon>Brachionidae</taxon>
        <taxon>Brachionus</taxon>
    </lineage>
</organism>
<dbReference type="InterPro" id="IPR018289">
    <property type="entry name" value="MULE_transposase_dom"/>
</dbReference>
<reference evidence="2" key="1">
    <citation type="submission" date="2021-02" db="EMBL/GenBank/DDBJ databases">
        <authorList>
            <person name="Nowell W R."/>
        </authorList>
    </citation>
    <scope>NUCLEOTIDE SEQUENCE</scope>
    <source>
        <strain evidence="2">Ploen Becks lab</strain>
    </source>
</reference>
<dbReference type="AlphaFoldDB" id="A0A814PRW6"/>
<proteinExistence type="predicted"/>
<name>A0A814PRW6_9BILA</name>
<dbReference type="Pfam" id="PF10551">
    <property type="entry name" value="MULE"/>
    <property type="match status" value="1"/>
</dbReference>
<accession>A0A814PRW6</accession>
<dbReference type="Proteomes" id="UP000663879">
    <property type="component" value="Unassembled WGS sequence"/>
</dbReference>
<protein>
    <recommendedName>
        <fullName evidence="1">MULE transposase domain-containing protein</fullName>
    </recommendedName>
</protein>
<evidence type="ECO:0000259" key="1">
    <source>
        <dbReference type="Pfam" id="PF10551"/>
    </source>
</evidence>
<sequence>MKVSGRINLRCLYTNCKANGYTFCDKVGESCDFFIVNQDHRHEPDLVKFELLERRRLIKERATNSNDKARKILSLLEKPYDNTVRVQIPSYSADRQVIQRVQKANKPNYPKEPDSLASIDIPDFLKISISNELFLYFDSGPEDCERFFIFCTLKNLKLIENRDIFCDGTFKIAPKLFKQVYTFHVMIDGQSFPVIYVFLTRKTQDIYTRMLSKIEEGTSGCPKLIKSDFEQAFLNASATVFKDAEVYACFFHFPYILCEDVLSGFEEIKNHVNLEDKRFKDFYDYFGANYVVVYEDKRGRYNKIIQVAKEPRFPVKLWRVHGRIIENIPKTNNFC</sequence>
<comment type="caution">
    <text evidence="2">The sequence shown here is derived from an EMBL/GenBank/DDBJ whole genome shotgun (WGS) entry which is preliminary data.</text>
</comment>
<gene>
    <name evidence="2" type="ORF">OXX778_LOCUS21573</name>
</gene>
<dbReference type="EMBL" id="CAJNOC010008096">
    <property type="protein sequence ID" value="CAF1109935.1"/>
    <property type="molecule type" value="Genomic_DNA"/>
</dbReference>